<keyword evidence="2" id="KW-1185">Reference proteome</keyword>
<organism evidence="1 2">
    <name type="scientific">Paenibacillus mesotrionivorans</name>
    <dbReference type="NCBI Taxonomy" id="3160968"/>
    <lineage>
        <taxon>Bacteria</taxon>
        <taxon>Bacillati</taxon>
        <taxon>Bacillota</taxon>
        <taxon>Bacilli</taxon>
        <taxon>Bacillales</taxon>
        <taxon>Paenibacillaceae</taxon>
        <taxon>Paenibacillus</taxon>
    </lineage>
</organism>
<gene>
    <name evidence="1" type="ORF">ACI1P1_20655</name>
</gene>
<evidence type="ECO:0000313" key="2">
    <source>
        <dbReference type="Proteomes" id="UP001631969"/>
    </source>
</evidence>
<accession>A0ACC7P438</accession>
<sequence>MKMERSIGYRYIIMLLGLALFICAGITNGSSVRSTGEQPGKSAEVPAEWIIQWRQEPPEAFLAESRIVRQYPASHVTVALPLPELGEEEWLAHWKGSPLVESISPNQKVKVARTPNDPLLPNQHYLKQIRAEEAWDVVTGSDLVIAVVDTGVDLTHPDLKDKLVPGINLIENGTYPDDDNGHGTNVAGVIAAAADNDKGTAGLLWNARIMPIKALEADGNGDEDKLGEGIRYAIHNGARIVVLSLGLNKQSAYMEQVVAEAELAGVLLVAASGNEGDAVKYPAAYDTVLAVGGVGADNMRDPLSNYGPELDIVAPWVVFTTVRGGAYEYRDGTSMAAPQAAAAAALAWATHPSLSPVELRNLMKQTAQDIGPAGWDQETGYGLLRVDRAVREELKRDIYEPNNRQNAAKPISSNKSITAYLEPGDEDWFYWEAPYDGYAQYKLTGAAVDMTVAHVTEGGTEEAELPNPTGNPIPVKKGRHYVRITGTGSSAYSFKVNFRIYEDPFEDNDRQYKAYMLPSRSQLLVGTFSHNQDQDWFSLPVDQPGTLRLKVTPDTSRMDPVLTFLKKGGKELVIDHNGDGELESYQAEVTPGLYYIRVSNLASYTYPIVGEYILDIHLATTYEDPYEPNNKSYQATTLVPDENYLGVIDPDTDVDWYRFKLEGESNIHLEFNLFPDSDAVNLQLLDGTLKEIQMPVSPVDKNSWGSNLTLPAGTYYIKAFSTAGVRQQLYSLELHVDRLVEGFADIYGHWAEPVLSSLVRKGYINGYGGGNLYPDRPITRAEAAAMLDRALRLQDGIAPGFGDLPQEHWAYPAVARLYKAGIVRGVTATSFAPDRSITRMEMLNMLASATGKRGASGFGPPFPDVNESYWGASVLRQMKDEGWAEGYPDGTFRPERSATRAEWMHLAARMLKL</sequence>
<protein>
    <submittedName>
        <fullName evidence="1">S8 family serine peptidase</fullName>
    </submittedName>
</protein>
<evidence type="ECO:0000313" key="1">
    <source>
        <dbReference type="EMBL" id="MFM9330706.1"/>
    </source>
</evidence>
<proteinExistence type="predicted"/>
<reference evidence="1" key="1">
    <citation type="submission" date="2024-12" db="EMBL/GenBank/DDBJ databases">
        <authorList>
            <person name="Wu N."/>
        </authorList>
    </citation>
    <scope>NUCLEOTIDE SEQUENCE</scope>
    <source>
        <strain evidence="1">P15</strain>
    </source>
</reference>
<name>A0ACC7P438_9BACL</name>
<dbReference type="EMBL" id="JBJURJ010000014">
    <property type="protein sequence ID" value="MFM9330706.1"/>
    <property type="molecule type" value="Genomic_DNA"/>
</dbReference>
<comment type="caution">
    <text evidence="1">The sequence shown here is derived from an EMBL/GenBank/DDBJ whole genome shotgun (WGS) entry which is preliminary data.</text>
</comment>
<dbReference type="Proteomes" id="UP001631969">
    <property type="component" value="Unassembled WGS sequence"/>
</dbReference>